<gene>
    <name evidence="1" type="ordered locus">Mnod_0678</name>
</gene>
<keyword evidence="2" id="KW-1185">Reference proteome</keyword>
<dbReference type="STRING" id="460265.Mnod_0678"/>
<reference evidence="1 2" key="1">
    <citation type="submission" date="2009-01" db="EMBL/GenBank/DDBJ databases">
        <title>Complete sequence of chromosome of Methylobacterium nodulans ORS 2060.</title>
        <authorList>
            <consortium name="US DOE Joint Genome Institute"/>
            <person name="Lucas S."/>
            <person name="Copeland A."/>
            <person name="Lapidus A."/>
            <person name="Glavina del Rio T."/>
            <person name="Dalin E."/>
            <person name="Tice H."/>
            <person name="Bruce D."/>
            <person name="Goodwin L."/>
            <person name="Pitluck S."/>
            <person name="Sims D."/>
            <person name="Brettin T."/>
            <person name="Detter J.C."/>
            <person name="Han C."/>
            <person name="Larimer F."/>
            <person name="Land M."/>
            <person name="Hauser L."/>
            <person name="Kyrpides N."/>
            <person name="Ivanova N."/>
            <person name="Marx C.J."/>
            <person name="Richardson P."/>
        </authorList>
    </citation>
    <scope>NUCLEOTIDE SEQUENCE [LARGE SCALE GENOMIC DNA]</scope>
    <source>
        <strain evidence="2">LMG 21967 / CNCM I-2342 / ORS 2060</strain>
    </source>
</reference>
<name>B8IEZ9_METNO</name>
<dbReference type="EMBL" id="CP001349">
    <property type="protein sequence ID" value="ACL55710.1"/>
    <property type="molecule type" value="Genomic_DNA"/>
</dbReference>
<dbReference type="Proteomes" id="UP000008207">
    <property type="component" value="Chromosome"/>
</dbReference>
<accession>B8IEZ9</accession>
<dbReference type="OrthoDB" id="6445402at2"/>
<evidence type="ECO:0000313" key="2">
    <source>
        <dbReference type="Proteomes" id="UP000008207"/>
    </source>
</evidence>
<dbReference type="eggNOG" id="ENOG5032XNB">
    <property type="taxonomic scope" value="Bacteria"/>
</dbReference>
<dbReference type="HOGENOM" id="CLU_085378_2_0_5"/>
<dbReference type="KEGG" id="mno:Mnod_0678"/>
<protein>
    <recommendedName>
        <fullName evidence="3">Peptidase C39-like domain-containing protein</fullName>
    </recommendedName>
</protein>
<dbReference type="RefSeq" id="WP_015927415.1">
    <property type="nucleotide sequence ID" value="NC_011894.1"/>
</dbReference>
<organism evidence="1 2">
    <name type="scientific">Methylobacterium nodulans (strain LMG 21967 / CNCM I-2342 / ORS 2060)</name>
    <dbReference type="NCBI Taxonomy" id="460265"/>
    <lineage>
        <taxon>Bacteria</taxon>
        <taxon>Pseudomonadati</taxon>
        <taxon>Pseudomonadota</taxon>
        <taxon>Alphaproteobacteria</taxon>
        <taxon>Hyphomicrobiales</taxon>
        <taxon>Methylobacteriaceae</taxon>
        <taxon>Methylobacterium</taxon>
    </lineage>
</organism>
<dbReference type="AlphaFoldDB" id="B8IEZ9"/>
<proteinExistence type="predicted"/>
<sequence>MPIPEFLFPKPIVIGSPPAASALGGAGPAQHRKTNFRIDRQEQDNWCWSAVGVSIERFYDHTQTRTQCELANTALGRQDCCTDGADDAGKCDKPWYLDRVLRITGNLEDVAQGALPFADLQTRINSDLVVGCRIGWYDGGGHFAVVIGWHVAGTGRTYIDIADPIWMETQVPYDDFPSLYQTGGDWTHSYLTGPATAGGAVAQADIDDPDLLGA</sequence>
<evidence type="ECO:0008006" key="3">
    <source>
        <dbReference type="Google" id="ProtNLM"/>
    </source>
</evidence>
<evidence type="ECO:0000313" key="1">
    <source>
        <dbReference type="EMBL" id="ACL55710.1"/>
    </source>
</evidence>